<evidence type="ECO:0000313" key="2">
    <source>
        <dbReference type="Proteomes" id="UP001064048"/>
    </source>
</evidence>
<dbReference type="Proteomes" id="UP001064048">
    <property type="component" value="Chromosome 24"/>
</dbReference>
<comment type="caution">
    <text evidence="1">The sequence shown here is derived from an EMBL/GenBank/DDBJ whole genome shotgun (WGS) entry which is preliminary data.</text>
</comment>
<proteinExistence type="predicted"/>
<dbReference type="EMBL" id="CM046124">
    <property type="protein sequence ID" value="KAI8432954.1"/>
    <property type="molecule type" value="Genomic_DNA"/>
</dbReference>
<keyword evidence="2" id="KW-1185">Reference proteome</keyword>
<reference evidence="1 2" key="1">
    <citation type="journal article" date="2022" name="Genome Biol. Evol.">
        <title>The Spruce Budworm Genome: Reconstructing the Evolutionary History of Antifreeze Proteins.</title>
        <authorList>
            <person name="Beliveau C."/>
            <person name="Gagne P."/>
            <person name="Picq S."/>
            <person name="Vernygora O."/>
            <person name="Keeling C.I."/>
            <person name="Pinkney K."/>
            <person name="Doucet D."/>
            <person name="Wen F."/>
            <person name="Johnston J.S."/>
            <person name="Maaroufi H."/>
            <person name="Boyle B."/>
            <person name="Laroche J."/>
            <person name="Dewar K."/>
            <person name="Juretic N."/>
            <person name="Blackburn G."/>
            <person name="Nisole A."/>
            <person name="Brunet B."/>
            <person name="Brandao M."/>
            <person name="Lumley L."/>
            <person name="Duan J."/>
            <person name="Quan G."/>
            <person name="Lucarotti C.J."/>
            <person name="Roe A.D."/>
            <person name="Sperling F.A.H."/>
            <person name="Levesque R.C."/>
            <person name="Cusson M."/>
        </authorList>
    </citation>
    <scope>NUCLEOTIDE SEQUENCE [LARGE SCALE GENOMIC DNA]</scope>
    <source>
        <strain evidence="1">Glfc:IPQL:Cfum</strain>
    </source>
</reference>
<evidence type="ECO:0000313" key="1">
    <source>
        <dbReference type="EMBL" id="KAI8432954.1"/>
    </source>
</evidence>
<accession>A0ACC0K9A6</accession>
<sequence length="238" mass="25892">MTSPAPLASIDSCDLHLSLPSSESEEVTSAIFYNVCNQDLVMATTTSIQLCISIGYGKKLDSKMQNKKLIGWGYITALRFKWPQKRMPVESYGTLPPSNFPSRSAPEYAESSYGADSQPPVVEKQQVEEIAVNLFYGLVSSLWVVKNFTLLIVLCVACQKFYLVVEEVEKATAVISGCHASLFILQKLCKNVLRVTSCARAAGGLRAGGVVAVDAGLPLRLLALLATYTVVLLQFAFL</sequence>
<organism evidence="1 2">
    <name type="scientific">Choristoneura fumiferana</name>
    <name type="common">Spruce budworm moth</name>
    <name type="synonym">Archips fumiferana</name>
    <dbReference type="NCBI Taxonomy" id="7141"/>
    <lineage>
        <taxon>Eukaryota</taxon>
        <taxon>Metazoa</taxon>
        <taxon>Ecdysozoa</taxon>
        <taxon>Arthropoda</taxon>
        <taxon>Hexapoda</taxon>
        <taxon>Insecta</taxon>
        <taxon>Pterygota</taxon>
        <taxon>Neoptera</taxon>
        <taxon>Endopterygota</taxon>
        <taxon>Lepidoptera</taxon>
        <taxon>Glossata</taxon>
        <taxon>Ditrysia</taxon>
        <taxon>Tortricoidea</taxon>
        <taxon>Tortricidae</taxon>
        <taxon>Tortricinae</taxon>
        <taxon>Choristoneura</taxon>
    </lineage>
</organism>
<name>A0ACC0K9A6_CHOFU</name>
<protein>
    <submittedName>
        <fullName evidence="1">Uncharacterized protein</fullName>
    </submittedName>
</protein>
<gene>
    <name evidence="1" type="ORF">MSG28_013843</name>
</gene>